<dbReference type="PANTHER" id="PTHR43744">
    <property type="entry name" value="ABC TRANSPORTER PERMEASE PROTEIN MG189-RELATED-RELATED"/>
    <property type="match status" value="1"/>
</dbReference>
<name>A0A6J7HYF2_9ZZZZ</name>
<evidence type="ECO:0000256" key="3">
    <source>
        <dbReference type="ARBA" id="ARBA00022475"/>
    </source>
</evidence>
<evidence type="ECO:0000259" key="8">
    <source>
        <dbReference type="PROSITE" id="PS50928"/>
    </source>
</evidence>
<dbReference type="GO" id="GO:0055085">
    <property type="term" value="P:transmembrane transport"/>
    <property type="evidence" value="ECO:0007669"/>
    <property type="project" value="InterPro"/>
</dbReference>
<comment type="subcellular location">
    <subcellularLocation>
        <location evidence="1">Cell membrane</location>
        <topology evidence="1">Multi-pass membrane protein</topology>
    </subcellularLocation>
</comment>
<dbReference type="SUPFAM" id="SSF161098">
    <property type="entry name" value="MetI-like"/>
    <property type="match status" value="1"/>
</dbReference>
<dbReference type="AlphaFoldDB" id="A0A6J7HYF2"/>
<protein>
    <submittedName>
        <fullName evidence="9">Unannotated protein</fullName>
    </submittedName>
</protein>
<feature type="transmembrane region" description="Helical" evidence="7">
    <location>
        <begin position="143"/>
        <end position="161"/>
    </location>
</feature>
<keyword evidence="5 7" id="KW-1133">Transmembrane helix</keyword>
<dbReference type="Pfam" id="PF00528">
    <property type="entry name" value="BPD_transp_1"/>
    <property type="match status" value="1"/>
</dbReference>
<feature type="transmembrane region" description="Helical" evidence="7">
    <location>
        <begin position="198"/>
        <end position="220"/>
    </location>
</feature>
<feature type="transmembrane region" description="Helical" evidence="7">
    <location>
        <begin position="77"/>
        <end position="96"/>
    </location>
</feature>
<evidence type="ECO:0000256" key="7">
    <source>
        <dbReference type="SAM" id="Phobius"/>
    </source>
</evidence>
<organism evidence="9">
    <name type="scientific">freshwater metagenome</name>
    <dbReference type="NCBI Taxonomy" id="449393"/>
    <lineage>
        <taxon>unclassified sequences</taxon>
        <taxon>metagenomes</taxon>
        <taxon>ecological metagenomes</taxon>
    </lineage>
</organism>
<evidence type="ECO:0000256" key="4">
    <source>
        <dbReference type="ARBA" id="ARBA00022692"/>
    </source>
</evidence>
<dbReference type="InterPro" id="IPR000515">
    <property type="entry name" value="MetI-like"/>
</dbReference>
<feature type="domain" description="ABC transmembrane type-1" evidence="8">
    <location>
        <begin position="73"/>
        <end position="264"/>
    </location>
</feature>
<gene>
    <name evidence="9" type="ORF">UFOPK3684_00516</name>
</gene>
<evidence type="ECO:0000256" key="5">
    <source>
        <dbReference type="ARBA" id="ARBA00022989"/>
    </source>
</evidence>
<dbReference type="PROSITE" id="PS50928">
    <property type="entry name" value="ABC_TM1"/>
    <property type="match status" value="1"/>
</dbReference>
<feature type="transmembrane region" description="Helical" evidence="7">
    <location>
        <begin position="108"/>
        <end position="131"/>
    </location>
</feature>
<proteinExistence type="predicted"/>
<dbReference type="CDD" id="cd06261">
    <property type="entry name" value="TM_PBP2"/>
    <property type="match status" value="1"/>
</dbReference>
<dbReference type="EMBL" id="CAFBMZ010000026">
    <property type="protein sequence ID" value="CAB4923210.1"/>
    <property type="molecule type" value="Genomic_DNA"/>
</dbReference>
<feature type="transmembrane region" description="Helical" evidence="7">
    <location>
        <begin position="241"/>
        <end position="263"/>
    </location>
</feature>
<dbReference type="Gene3D" id="1.10.3720.10">
    <property type="entry name" value="MetI-like"/>
    <property type="match status" value="1"/>
</dbReference>
<feature type="transmembrane region" description="Helical" evidence="7">
    <location>
        <begin position="18"/>
        <end position="35"/>
    </location>
</feature>
<keyword evidence="3" id="KW-1003">Cell membrane</keyword>
<evidence type="ECO:0000256" key="1">
    <source>
        <dbReference type="ARBA" id="ARBA00004651"/>
    </source>
</evidence>
<dbReference type="InterPro" id="IPR035906">
    <property type="entry name" value="MetI-like_sf"/>
</dbReference>
<keyword evidence="4 7" id="KW-0812">Transmembrane</keyword>
<dbReference type="GO" id="GO:0005886">
    <property type="term" value="C:plasma membrane"/>
    <property type="evidence" value="ECO:0007669"/>
    <property type="project" value="UniProtKB-SubCell"/>
</dbReference>
<evidence type="ECO:0000256" key="6">
    <source>
        <dbReference type="ARBA" id="ARBA00023136"/>
    </source>
</evidence>
<accession>A0A6J7HYF2</accession>
<keyword evidence="2" id="KW-0813">Transport</keyword>
<dbReference type="PANTHER" id="PTHR43744:SF12">
    <property type="entry name" value="ABC TRANSPORTER PERMEASE PROTEIN MG189-RELATED"/>
    <property type="match status" value="1"/>
</dbReference>
<evidence type="ECO:0000313" key="9">
    <source>
        <dbReference type="EMBL" id="CAB4923210.1"/>
    </source>
</evidence>
<keyword evidence="6 7" id="KW-0472">Membrane</keyword>
<evidence type="ECO:0000256" key="2">
    <source>
        <dbReference type="ARBA" id="ARBA00022448"/>
    </source>
</evidence>
<sequence length="280" mass="31175">MSKQHRVLEKAGITSRQLILILITAMALVPGYLMLTGSLKTQKDFLNSPWSLPLHPNFDGYKAAWNDQFPTWFRNSLFVTLLAVLLTITMAATAAWGFAHWKWKGRDFVLGVLISLMVVPPVVLLIPLFTLGAKLGWISTFRMLILVYIGLMLPFSIYLLTNFFKAIPVSLTEAAEIDGATDFRTFRSIVLPLSGPPLITLTVVNLLWVWNELLLALVFLQSDDKKTLMVGITGFQSRYSLSIPTIMAGMTIATIPLLVTYLFGQRYFITGLTAGSVKGE</sequence>
<reference evidence="9" key="1">
    <citation type="submission" date="2020-05" db="EMBL/GenBank/DDBJ databases">
        <authorList>
            <person name="Chiriac C."/>
            <person name="Salcher M."/>
            <person name="Ghai R."/>
            <person name="Kavagutti S V."/>
        </authorList>
    </citation>
    <scope>NUCLEOTIDE SEQUENCE</scope>
</reference>